<evidence type="ECO:0000313" key="2">
    <source>
        <dbReference type="EMBL" id="TXK62546.1"/>
    </source>
</evidence>
<dbReference type="Proteomes" id="UP000321248">
    <property type="component" value="Unassembled WGS sequence"/>
</dbReference>
<accession>A0A5C8KSV2</accession>
<reference evidence="2 3" key="1">
    <citation type="submission" date="2019-08" db="EMBL/GenBank/DDBJ databases">
        <authorList>
            <person name="Karlyshev A.V."/>
        </authorList>
    </citation>
    <scope>NUCLEOTIDE SEQUENCE [LARGE SCALE GENOMIC DNA]</scope>
    <source>
        <strain evidence="2 3">Alg18-2.2</strain>
    </source>
</reference>
<proteinExistence type="predicted"/>
<name>A0A5C8KSV2_9GAMM</name>
<keyword evidence="1" id="KW-0812">Transmembrane</keyword>
<keyword evidence="3" id="KW-1185">Reference proteome</keyword>
<keyword evidence="1" id="KW-1133">Transmembrane helix</keyword>
<dbReference type="RefSeq" id="WP_147891469.1">
    <property type="nucleotide sequence ID" value="NZ_VRTS01000004.1"/>
</dbReference>
<keyword evidence="1" id="KW-0472">Membrane</keyword>
<organism evidence="2 3">
    <name type="scientific">Alkalisalibacterium limincola</name>
    <dbReference type="NCBI Taxonomy" id="2699169"/>
    <lineage>
        <taxon>Bacteria</taxon>
        <taxon>Pseudomonadati</taxon>
        <taxon>Pseudomonadota</taxon>
        <taxon>Gammaproteobacteria</taxon>
        <taxon>Lysobacterales</taxon>
        <taxon>Lysobacteraceae</taxon>
        <taxon>Alkalisalibacterium</taxon>
    </lineage>
</organism>
<evidence type="ECO:0000256" key="1">
    <source>
        <dbReference type="SAM" id="Phobius"/>
    </source>
</evidence>
<evidence type="ECO:0000313" key="3">
    <source>
        <dbReference type="Proteomes" id="UP000321248"/>
    </source>
</evidence>
<gene>
    <name evidence="2" type="ORF">FU658_07250</name>
</gene>
<comment type="caution">
    <text evidence="2">The sequence shown here is derived from an EMBL/GenBank/DDBJ whole genome shotgun (WGS) entry which is preliminary data.</text>
</comment>
<protein>
    <recommendedName>
        <fullName evidence="4">DUF3742 family protein</fullName>
    </recommendedName>
</protein>
<feature type="transmembrane region" description="Helical" evidence="1">
    <location>
        <begin position="20"/>
        <end position="50"/>
    </location>
</feature>
<evidence type="ECO:0008006" key="4">
    <source>
        <dbReference type="Google" id="ProtNLM"/>
    </source>
</evidence>
<dbReference type="AlphaFoldDB" id="A0A5C8KSV2"/>
<dbReference type="EMBL" id="VRTS01000004">
    <property type="protein sequence ID" value="TXK62546.1"/>
    <property type="molecule type" value="Genomic_DNA"/>
</dbReference>
<sequence length="95" mass="10777">MQSFRYRFSRFEFRRPRNPLLRLGVALLGIAVLAMLLVFGLFIGLAMLAFTATRRLAAALMGVHRQGGHRTGPDDAHVIEGEYDVVRKPHDFLPR</sequence>